<comment type="caution">
    <text evidence="2">The sequence shown here is derived from an EMBL/GenBank/DDBJ whole genome shotgun (WGS) entry which is preliminary data.</text>
</comment>
<dbReference type="InterPro" id="IPR011989">
    <property type="entry name" value="ARM-like"/>
</dbReference>
<dbReference type="GO" id="GO:0042393">
    <property type="term" value="F:histone binding"/>
    <property type="evidence" value="ECO:0007669"/>
    <property type="project" value="TreeGrafter"/>
</dbReference>
<evidence type="ECO:0000313" key="2">
    <source>
        <dbReference type="EMBL" id="CAB4045596.1"/>
    </source>
</evidence>
<reference evidence="2" key="1">
    <citation type="submission" date="2020-04" db="EMBL/GenBank/DDBJ databases">
        <authorList>
            <person name="Alioto T."/>
            <person name="Alioto T."/>
            <person name="Gomez Garrido J."/>
        </authorList>
    </citation>
    <scope>NUCLEOTIDE SEQUENCE</scope>
    <source>
        <strain evidence="2">A484AB</strain>
    </source>
</reference>
<dbReference type="InterPro" id="IPR016024">
    <property type="entry name" value="ARM-type_fold"/>
</dbReference>
<evidence type="ECO:0000256" key="1">
    <source>
        <dbReference type="ARBA" id="ARBA00023067"/>
    </source>
</evidence>
<accession>A0A7D9MCJ1</accession>
<proteinExistence type="predicted"/>
<organism evidence="2 3">
    <name type="scientific">Paramuricea clavata</name>
    <name type="common">Red gorgonian</name>
    <name type="synonym">Violescent sea-whip</name>
    <dbReference type="NCBI Taxonomy" id="317549"/>
    <lineage>
        <taxon>Eukaryota</taxon>
        <taxon>Metazoa</taxon>
        <taxon>Cnidaria</taxon>
        <taxon>Anthozoa</taxon>
        <taxon>Octocorallia</taxon>
        <taxon>Malacalcyonacea</taxon>
        <taxon>Plexauridae</taxon>
        <taxon>Paramuricea</taxon>
    </lineage>
</organism>
<dbReference type="GO" id="GO:0000779">
    <property type="term" value="C:condensed chromosome, centromeric region"/>
    <property type="evidence" value="ECO:0007669"/>
    <property type="project" value="TreeGrafter"/>
</dbReference>
<dbReference type="EMBL" id="CACRXK020040487">
    <property type="protein sequence ID" value="CAB4045596.1"/>
    <property type="molecule type" value="Genomic_DNA"/>
</dbReference>
<dbReference type="GO" id="GO:0010032">
    <property type="term" value="P:meiotic chromosome condensation"/>
    <property type="evidence" value="ECO:0007669"/>
    <property type="project" value="TreeGrafter"/>
</dbReference>
<sequence length="100" mass="11609">MGKLLVLRLSQDDLTENMKNTRDQILDHLENHIHDVHAYVRSKVLQIWQNICREKAIPLARQQHVLGLVIGRLTDMSSNVRKNAIIYLKEYLMSNAFGSQ</sequence>
<name>A0A7D9MCJ1_PARCT</name>
<dbReference type="SUPFAM" id="SSF48371">
    <property type="entry name" value="ARM repeat"/>
    <property type="match status" value="1"/>
</dbReference>
<dbReference type="PANTHER" id="PTHR14222:SF2">
    <property type="entry name" value="CONDENSIN COMPLEX SUBUNIT 1"/>
    <property type="match status" value="1"/>
</dbReference>
<dbReference type="GO" id="GO:0007076">
    <property type="term" value="P:mitotic chromosome condensation"/>
    <property type="evidence" value="ECO:0007669"/>
    <property type="project" value="InterPro"/>
</dbReference>
<feature type="non-terminal residue" evidence="2">
    <location>
        <position position="100"/>
    </location>
</feature>
<dbReference type="Gene3D" id="1.25.10.10">
    <property type="entry name" value="Leucine-rich Repeat Variant"/>
    <property type="match status" value="1"/>
</dbReference>
<dbReference type="AlphaFoldDB" id="A0A7D9MCJ1"/>
<dbReference type="Proteomes" id="UP001152795">
    <property type="component" value="Unassembled WGS sequence"/>
</dbReference>
<evidence type="ECO:0000313" key="3">
    <source>
        <dbReference type="Proteomes" id="UP001152795"/>
    </source>
</evidence>
<gene>
    <name evidence="2" type="ORF">PACLA_8A054433</name>
</gene>
<dbReference type="OrthoDB" id="436262at2759"/>
<protein>
    <submittedName>
        <fullName evidence="2">Condensin complex subunit 1-like isoform X1</fullName>
    </submittedName>
</protein>
<dbReference type="InterPro" id="IPR026971">
    <property type="entry name" value="CND1/NCAPD3"/>
</dbReference>
<dbReference type="GO" id="GO:0000796">
    <property type="term" value="C:condensin complex"/>
    <property type="evidence" value="ECO:0007669"/>
    <property type="project" value="TreeGrafter"/>
</dbReference>
<dbReference type="PANTHER" id="PTHR14222">
    <property type="entry name" value="CONDENSIN"/>
    <property type="match status" value="1"/>
</dbReference>
<keyword evidence="1" id="KW-0226">DNA condensation</keyword>
<keyword evidence="3" id="KW-1185">Reference proteome</keyword>